<proteinExistence type="predicted"/>
<feature type="transmembrane region" description="Helical" evidence="7">
    <location>
        <begin position="137"/>
        <end position="159"/>
    </location>
</feature>
<comment type="subcellular location">
    <subcellularLocation>
        <location evidence="1">Cell membrane</location>
        <topology evidence="1">Multi-pass membrane protein</topology>
    </subcellularLocation>
</comment>
<feature type="transmembrane region" description="Helical" evidence="7">
    <location>
        <begin position="20"/>
        <end position="38"/>
    </location>
</feature>
<reference evidence="8 9" key="1">
    <citation type="submission" date="2024-03" db="EMBL/GenBank/DDBJ databases">
        <title>Human intestinal bacterial collection.</title>
        <authorList>
            <person name="Pauvert C."/>
            <person name="Hitch T.C.A."/>
            <person name="Clavel T."/>
        </authorList>
    </citation>
    <scope>NUCLEOTIDE SEQUENCE [LARGE SCALE GENOMIC DNA]</scope>
    <source>
        <strain evidence="8 9">CLA-AP-H34</strain>
    </source>
</reference>
<feature type="transmembrane region" description="Helical" evidence="7">
    <location>
        <begin position="171"/>
        <end position="192"/>
    </location>
</feature>
<feature type="transmembrane region" description="Helical" evidence="7">
    <location>
        <begin position="387"/>
        <end position="407"/>
    </location>
</feature>
<feature type="transmembrane region" description="Helical" evidence="7">
    <location>
        <begin position="96"/>
        <end position="117"/>
    </location>
</feature>
<dbReference type="PANTHER" id="PTHR43549">
    <property type="entry name" value="MULTIDRUG RESISTANCE PROTEIN YPNP-RELATED"/>
    <property type="match status" value="1"/>
</dbReference>
<feature type="transmembrane region" description="Helical" evidence="7">
    <location>
        <begin position="419"/>
        <end position="437"/>
    </location>
</feature>
<name>A0ABV1EP42_9FIRM</name>
<keyword evidence="3" id="KW-1003">Cell membrane</keyword>
<feature type="transmembrane region" description="Helical" evidence="7">
    <location>
        <begin position="240"/>
        <end position="265"/>
    </location>
</feature>
<feature type="transmembrane region" description="Helical" evidence="7">
    <location>
        <begin position="58"/>
        <end position="84"/>
    </location>
</feature>
<feature type="transmembrane region" description="Helical" evidence="7">
    <location>
        <begin position="285"/>
        <end position="307"/>
    </location>
</feature>
<dbReference type="EMBL" id="JBBMFT010000003">
    <property type="protein sequence ID" value="MEQ2456364.1"/>
    <property type="molecule type" value="Genomic_DNA"/>
</dbReference>
<evidence type="ECO:0000256" key="4">
    <source>
        <dbReference type="ARBA" id="ARBA00022692"/>
    </source>
</evidence>
<evidence type="ECO:0000256" key="3">
    <source>
        <dbReference type="ARBA" id="ARBA00022475"/>
    </source>
</evidence>
<dbReference type="Proteomes" id="UP001440599">
    <property type="component" value="Unassembled WGS sequence"/>
</dbReference>
<organism evidence="8 9">
    <name type="scientific">Flavonifractor hominis</name>
    <dbReference type="NCBI Taxonomy" id="3133178"/>
    <lineage>
        <taxon>Bacteria</taxon>
        <taxon>Bacillati</taxon>
        <taxon>Bacillota</taxon>
        <taxon>Clostridia</taxon>
        <taxon>Eubacteriales</taxon>
        <taxon>Oscillospiraceae</taxon>
        <taxon>Flavonifractor</taxon>
    </lineage>
</organism>
<sequence length="451" mass="48955">MDRSDQNRLTEGSVPRKMLLFALPIFLSNLFQQLYNAVDSLIVGNFIGSSALAAVGSSGSLILLLIGFINGVSLGAGVLIARFFGAGDEKNLERAVHTTVALGLVSGVVLTVVGVLLTPQILRWIGTPADVIENSILYFRVYFLGSSAVVLYNMGASILQSVGDSRSPMKYLIFSSVVNVVLDLLFVAVFHWGIASAALATIISQAVSAFLAFRKLTLTRHSYRVCWRRVRFDGDMFRQVITLGVPSGVQSSVISLANVIVQANINAFGSSAMAGCGAYSKVEGFAFLPVTCFALALSTFVSQNIGAKRYDRVREGMRFGLLCSPLLAEGIGLIIFALAPVLISAFNSEPEVLAFGVADARTVALFYCLLAFSHCCAGILRGMGRPIVPMTIMLSVWCVLRITYITITVRLIPDIHVVYWAYPITWSISSLLFLLCLRRLHFPAMEEEHTL</sequence>
<dbReference type="RefSeq" id="WP_349139965.1">
    <property type="nucleotide sequence ID" value="NZ_JBBMFT010000003.1"/>
</dbReference>
<evidence type="ECO:0000256" key="6">
    <source>
        <dbReference type="ARBA" id="ARBA00023136"/>
    </source>
</evidence>
<dbReference type="InterPro" id="IPR052031">
    <property type="entry name" value="Membrane_Transporter-Flippase"/>
</dbReference>
<keyword evidence="4 7" id="KW-0812">Transmembrane</keyword>
<evidence type="ECO:0000256" key="7">
    <source>
        <dbReference type="SAM" id="Phobius"/>
    </source>
</evidence>
<feature type="transmembrane region" description="Helical" evidence="7">
    <location>
        <begin position="198"/>
        <end position="219"/>
    </location>
</feature>
<keyword evidence="5 7" id="KW-1133">Transmembrane helix</keyword>
<dbReference type="InterPro" id="IPR002528">
    <property type="entry name" value="MATE_fam"/>
</dbReference>
<dbReference type="PIRSF" id="PIRSF006603">
    <property type="entry name" value="DinF"/>
    <property type="match status" value="1"/>
</dbReference>
<keyword evidence="9" id="KW-1185">Reference proteome</keyword>
<feature type="transmembrane region" description="Helical" evidence="7">
    <location>
        <begin position="363"/>
        <end position="380"/>
    </location>
</feature>
<feature type="transmembrane region" description="Helical" evidence="7">
    <location>
        <begin position="319"/>
        <end position="343"/>
    </location>
</feature>
<dbReference type="InterPro" id="IPR048279">
    <property type="entry name" value="MdtK-like"/>
</dbReference>
<gene>
    <name evidence="8" type="ORF">WMO45_07510</name>
</gene>
<protein>
    <submittedName>
        <fullName evidence="8">MATE family efflux transporter</fullName>
    </submittedName>
</protein>
<dbReference type="Pfam" id="PF01554">
    <property type="entry name" value="MatE"/>
    <property type="match status" value="2"/>
</dbReference>
<comment type="caution">
    <text evidence="8">The sequence shown here is derived from an EMBL/GenBank/DDBJ whole genome shotgun (WGS) entry which is preliminary data.</text>
</comment>
<accession>A0ABV1EP42</accession>
<keyword evidence="6 7" id="KW-0472">Membrane</keyword>
<evidence type="ECO:0000313" key="9">
    <source>
        <dbReference type="Proteomes" id="UP001440599"/>
    </source>
</evidence>
<keyword evidence="2" id="KW-0813">Transport</keyword>
<dbReference type="CDD" id="cd13138">
    <property type="entry name" value="MATE_yoeA_like"/>
    <property type="match status" value="1"/>
</dbReference>
<evidence type="ECO:0000256" key="5">
    <source>
        <dbReference type="ARBA" id="ARBA00022989"/>
    </source>
</evidence>
<evidence type="ECO:0000313" key="8">
    <source>
        <dbReference type="EMBL" id="MEQ2456364.1"/>
    </source>
</evidence>
<dbReference type="NCBIfam" id="TIGR00797">
    <property type="entry name" value="matE"/>
    <property type="match status" value="1"/>
</dbReference>
<evidence type="ECO:0000256" key="2">
    <source>
        <dbReference type="ARBA" id="ARBA00022448"/>
    </source>
</evidence>
<evidence type="ECO:0000256" key="1">
    <source>
        <dbReference type="ARBA" id="ARBA00004651"/>
    </source>
</evidence>
<dbReference type="PANTHER" id="PTHR43549:SF3">
    <property type="entry name" value="MULTIDRUG RESISTANCE PROTEIN YPNP-RELATED"/>
    <property type="match status" value="1"/>
</dbReference>